<keyword evidence="7" id="KW-1185">Reference proteome</keyword>
<reference evidence="6 7" key="1">
    <citation type="submission" date="2020-12" db="EMBL/GenBank/DDBJ databases">
        <title>Chryseobacterium endoalhailicus sp. nov., isolated from seed of leguminous plant.</title>
        <authorList>
            <person name="Zhang X."/>
        </authorList>
    </citation>
    <scope>NUCLEOTIDE SEQUENCE [LARGE SCALE GENOMIC DNA]</scope>
    <source>
        <strain evidence="6 7">L7</strain>
    </source>
</reference>
<evidence type="ECO:0000256" key="3">
    <source>
        <dbReference type="ARBA" id="ARBA00022741"/>
    </source>
</evidence>
<dbReference type="InterPro" id="IPR003593">
    <property type="entry name" value="AAA+_ATPase"/>
</dbReference>
<dbReference type="EMBL" id="JAELVM010000003">
    <property type="protein sequence ID" value="MBL1222477.1"/>
    <property type="molecule type" value="Genomic_DNA"/>
</dbReference>
<keyword evidence="2" id="KW-0813">Transport</keyword>
<dbReference type="PROSITE" id="PS00211">
    <property type="entry name" value="ABC_TRANSPORTER_1"/>
    <property type="match status" value="1"/>
</dbReference>
<protein>
    <submittedName>
        <fullName evidence="6">ABC transporter ATP-binding protein</fullName>
    </submittedName>
</protein>
<keyword evidence="4 6" id="KW-0067">ATP-binding</keyword>
<dbReference type="SMART" id="SM00382">
    <property type="entry name" value="AAA"/>
    <property type="match status" value="1"/>
</dbReference>
<feature type="domain" description="ABC transporter" evidence="5">
    <location>
        <begin position="3"/>
        <end position="233"/>
    </location>
</feature>
<dbReference type="InterPro" id="IPR003439">
    <property type="entry name" value="ABC_transporter-like_ATP-bd"/>
</dbReference>
<evidence type="ECO:0000256" key="4">
    <source>
        <dbReference type="ARBA" id="ARBA00022840"/>
    </source>
</evidence>
<dbReference type="PANTHER" id="PTHR43335">
    <property type="entry name" value="ABC TRANSPORTER, ATP-BINDING PROTEIN"/>
    <property type="match status" value="1"/>
</dbReference>
<accession>A0ABS1QJL7</accession>
<keyword evidence="3" id="KW-0547">Nucleotide-binding</keyword>
<evidence type="ECO:0000256" key="2">
    <source>
        <dbReference type="ARBA" id="ARBA00022448"/>
    </source>
</evidence>
<organism evidence="6 7">
    <name type="scientific">Chryseobacterium endalhagicum</name>
    <dbReference type="NCBI Taxonomy" id="2797638"/>
    <lineage>
        <taxon>Bacteria</taxon>
        <taxon>Pseudomonadati</taxon>
        <taxon>Bacteroidota</taxon>
        <taxon>Flavobacteriia</taxon>
        <taxon>Flavobacteriales</taxon>
        <taxon>Weeksellaceae</taxon>
        <taxon>Chryseobacterium group</taxon>
        <taxon>Chryseobacterium</taxon>
    </lineage>
</organism>
<dbReference type="InterPro" id="IPR017871">
    <property type="entry name" value="ABC_transporter-like_CS"/>
</dbReference>
<name>A0ABS1QJL7_9FLAO</name>
<gene>
    <name evidence="6" type="ORF">JET18_16610</name>
</gene>
<dbReference type="InterPro" id="IPR027417">
    <property type="entry name" value="P-loop_NTPase"/>
</dbReference>
<dbReference type="PROSITE" id="PS50893">
    <property type="entry name" value="ABC_TRANSPORTER_2"/>
    <property type="match status" value="1"/>
</dbReference>
<dbReference type="Gene3D" id="3.40.50.300">
    <property type="entry name" value="P-loop containing nucleotide triphosphate hydrolases"/>
    <property type="match status" value="1"/>
</dbReference>
<dbReference type="Proteomes" id="UP000661696">
    <property type="component" value="Unassembled WGS sequence"/>
</dbReference>
<comment type="caution">
    <text evidence="6">The sequence shown here is derived from an EMBL/GenBank/DDBJ whole genome shotgun (WGS) entry which is preliminary data.</text>
</comment>
<dbReference type="PANTHER" id="PTHR43335:SF2">
    <property type="entry name" value="ABC TRANSPORTER, ATP-BINDING PROTEIN"/>
    <property type="match status" value="1"/>
</dbReference>
<comment type="similarity">
    <text evidence="1">Belongs to the ABC transporter superfamily.</text>
</comment>
<proteinExistence type="inferred from homology"/>
<evidence type="ECO:0000259" key="5">
    <source>
        <dbReference type="PROSITE" id="PS50893"/>
    </source>
</evidence>
<dbReference type="GO" id="GO:0005524">
    <property type="term" value="F:ATP binding"/>
    <property type="evidence" value="ECO:0007669"/>
    <property type="project" value="UniProtKB-KW"/>
</dbReference>
<dbReference type="SUPFAM" id="SSF52540">
    <property type="entry name" value="P-loop containing nucleoside triphosphate hydrolases"/>
    <property type="match status" value="1"/>
</dbReference>
<sequence>MELTVNNISKTYGNGLKALDNVNLTIGKGMFGLLGPNGAGKSSLMRTIAGLQAPDSGEIFLGDINALTQKEELRKVLGYLPQDFGFYPKVNAVDLLNHIAILKGISRKSERKEIVEGLLHQTNLFEARKRNVSEYSGGMRQRFGIAQALLGNPKLIIVDEPTAGLDPMERNRFHNLLSEIGENTIVILSTHIVDDVKNLCNRVVVLTSGQIILDGTPKGVIDDFQGKIWKKLIEKSEVEIAKEQYQVISTHISEGKVEIRVFAESQPNADFIPVESNLEDVYFSSITKKMTTHV</sequence>
<dbReference type="Pfam" id="PF00005">
    <property type="entry name" value="ABC_tran"/>
    <property type="match status" value="1"/>
</dbReference>
<evidence type="ECO:0000313" key="6">
    <source>
        <dbReference type="EMBL" id="MBL1222477.1"/>
    </source>
</evidence>
<evidence type="ECO:0000313" key="7">
    <source>
        <dbReference type="Proteomes" id="UP000661696"/>
    </source>
</evidence>
<evidence type="ECO:0000256" key="1">
    <source>
        <dbReference type="ARBA" id="ARBA00005417"/>
    </source>
</evidence>
<dbReference type="RefSeq" id="WP_047454033.1">
    <property type="nucleotide sequence ID" value="NZ_JAELVM010000003.1"/>
</dbReference>
<dbReference type="CDD" id="cd03264">
    <property type="entry name" value="ABC_drug_resistance_like"/>
    <property type="match status" value="1"/>
</dbReference>